<dbReference type="EMBL" id="JAACJO010000012">
    <property type="protein sequence ID" value="KAF5351821.1"/>
    <property type="molecule type" value="Genomic_DNA"/>
</dbReference>
<dbReference type="PANTHER" id="PTHR31778">
    <property type="entry name" value="BUD SITE SELECTION PROTEIN RAX2"/>
    <property type="match status" value="1"/>
</dbReference>
<dbReference type="CDD" id="cd11856">
    <property type="entry name" value="SH3_p47phox_like"/>
    <property type="match status" value="1"/>
</dbReference>
<dbReference type="Pfam" id="PF12768">
    <property type="entry name" value="Rax2"/>
    <property type="match status" value="1"/>
</dbReference>
<dbReference type="SUPFAM" id="SSF50965">
    <property type="entry name" value="Galactose oxidase, central domain"/>
    <property type="match status" value="2"/>
</dbReference>
<keyword evidence="4" id="KW-1133">Transmembrane helix</keyword>
<dbReference type="InterPro" id="IPR036028">
    <property type="entry name" value="SH3-like_dom_sf"/>
</dbReference>
<dbReference type="Gene3D" id="2.120.10.80">
    <property type="entry name" value="Kelch-type beta propeller"/>
    <property type="match status" value="1"/>
</dbReference>
<keyword evidence="1 2" id="KW-0728">SH3 domain</keyword>
<dbReference type="Gene3D" id="2.30.30.40">
    <property type="entry name" value="SH3 Domains"/>
    <property type="match status" value="1"/>
</dbReference>
<dbReference type="Pfam" id="PF00018">
    <property type="entry name" value="SH3_1"/>
    <property type="match status" value="1"/>
</dbReference>
<feature type="signal peptide" evidence="5">
    <location>
        <begin position="1"/>
        <end position="20"/>
    </location>
</feature>
<dbReference type="InterPro" id="IPR048266">
    <property type="entry name" value="Rax2-like_second"/>
</dbReference>
<evidence type="ECO:0000256" key="2">
    <source>
        <dbReference type="PROSITE-ProRule" id="PRU00192"/>
    </source>
</evidence>
<feature type="domain" description="SH3" evidence="6">
    <location>
        <begin position="1343"/>
        <end position="1400"/>
    </location>
</feature>
<sequence length="1400" mass="145705">MPPPPNRLFLLALSVLSAHAALPQVDFDRMGKVGLAGAFAGFDFFSNSSVAFDPATATLFARSSDGSLTRLASTNSGGRINAACDLDGVAYFGGSFTSLADATANNIASYNPSSNSFSSLASNSPNGEIRSLFCDSQDKKVWAGGSFTSPGSAVAVWDVQSQSWSPPPFKGFSGAQSRVDSITTNSSNTSIFFAGSFVTTFGSGSLNATHNPNVPFSPGATPFSSSLVPIPLQSAEVDGSPSTSDSGFTNIQSILCPSGSDGPGNSWFAVDNGIPLITVRAFSSISAGGVRLGNTFQPNHGTTAFSVTTIPDNQVRTLTYVDPTTGQNQTCTDPCPLSTDSSLLYQDFLFDSTLDITGVQIKLSGFTGSSPGLHILQLLSSGAFVSAVGQENGQSCFAPNPSNTTRTGNWVAKVANTGIAGTTQTILASDFDVGTSPASGPSFTWVPYVSAAGIYDVSLLIPGCAEFLDCNSRTSVKVTIFPGDGLPPSVTTISQRNQDDTIASIYSGPIVPSGPDFVTTITMTLADQPEGSGSNGQYEIVADRVQLVLKSVAFTTSNSTNALQGFQRGFGFFEWPRSLAASSSDNLDASQMLPNSSLTALDNISFQMNNAVGNSTQLNGANITAVAHHPSGLIFLAGTFRLSSGSASRASNIVMYRGGALVSIADNGLDGPVSALLIDQNRLYVGGAFRDSATGSTGGRLQGIAAYEIDQNVWTALGTGVNGAVTSLSSTNGLIQAVGSFSSVSGLGVSGVAVWNTASNTWSSSGGFVVGDMSLIVNGTSQQWVAGNVASFRRFGASGIAMLENGDANGPKVDLLQVALSGSQSTPNTAPSNSRRSHVVRSPWTSHMSFHHLRKRQSPAPSNTTALPSPPAMPAPFVLTGAFWTNGSSSTEITILGGNFTYTSQDNSQVSGVLLYEPQTGSASGLSGTQVDGVVHSLLVDGDRLYVGGQFTISGTNANGLAIYNLVNKQWDLSGLQPLQASSGTSPVVRSVSKSSSQANIIIVAGTFSRAGSLQCEAVCLYDTSSNQWNVPGAGISGQVATVAYAGNNEEFLIVGGSLSIGGSNTASVAQFELANSTWTNLGSSSDVPGPVTAIEVNNANVSSIFAAGRTSDGSNSFLSFWNGASWTTLGSSMEAGTTVSQLTMVPLQDTHPAQGVIESDRMLMMSGGLVDSSFGNASSVLYDGQSFIPYIVSTTASGQAGFVASLFHSFKKFSFAQHKFLATGVVILISIAIAAGVVFLLALIGILWTLFSRRDDKVKYDGAEEDDDDSTHHRPSSLLEHINAATRTTILGSTSPFSNYGLEKEEDRTGRIDDSDPFGPDASNYLRAETPSEAIGGLLPEEGSRIAHVRYDFAPDGEGELALQAGTEVEILDDQDRAWWYARDLRTGREGIVPAAYLY</sequence>
<reference evidence="7 8" key="1">
    <citation type="journal article" date="2020" name="ISME J.">
        <title>Uncovering the hidden diversity of litter-decomposition mechanisms in mushroom-forming fungi.</title>
        <authorList>
            <person name="Floudas D."/>
            <person name="Bentzer J."/>
            <person name="Ahren D."/>
            <person name="Johansson T."/>
            <person name="Persson P."/>
            <person name="Tunlid A."/>
        </authorList>
    </citation>
    <scope>NUCLEOTIDE SEQUENCE [LARGE SCALE GENOMIC DNA]</scope>
    <source>
        <strain evidence="7 8">CBS 146.42</strain>
    </source>
</reference>
<dbReference type="SUPFAM" id="SSF50044">
    <property type="entry name" value="SH3-domain"/>
    <property type="match status" value="1"/>
</dbReference>
<organism evidence="7 8">
    <name type="scientific">Leucocoprinus leucothites</name>
    <dbReference type="NCBI Taxonomy" id="201217"/>
    <lineage>
        <taxon>Eukaryota</taxon>
        <taxon>Fungi</taxon>
        <taxon>Dikarya</taxon>
        <taxon>Basidiomycota</taxon>
        <taxon>Agaricomycotina</taxon>
        <taxon>Agaricomycetes</taxon>
        <taxon>Agaricomycetidae</taxon>
        <taxon>Agaricales</taxon>
        <taxon>Agaricineae</taxon>
        <taxon>Agaricaceae</taxon>
        <taxon>Leucocoprinus</taxon>
    </lineage>
</organism>
<dbReference type="InterPro" id="IPR048265">
    <property type="entry name" value="Rax2-like_third"/>
</dbReference>
<dbReference type="Pfam" id="PF20843">
    <property type="entry name" value="Rax2_3"/>
    <property type="match status" value="1"/>
</dbReference>
<dbReference type="InterPro" id="IPR001452">
    <property type="entry name" value="SH3_domain"/>
</dbReference>
<evidence type="ECO:0000256" key="3">
    <source>
        <dbReference type="SAM" id="MobiDB-lite"/>
    </source>
</evidence>
<protein>
    <recommendedName>
        <fullName evidence="6">SH3 domain-containing protein</fullName>
    </recommendedName>
</protein>
<feature type="transmembrane region" description="Helical" evidence="4">
    <location>
        <begin position="1221"/>
        <end position="1252"/>
    </location>
</feature>
<evidence type="ECO:0000256" key="1">
    <source>
        <dbReference type="ARBA" id="ARBA00022443"/>
    </source>
</evidence>
<evidence type="ECO:0000313" key="7">
    <source>
        <dbReference type="EMBL" id="KAF5351821.1"/>
    </source>
</evidence>
<keyword evidence="5" id="KW-0732">Signal</keyword>
<dbReference type="OrthoDB" id="2503993at2759"/>
<dbReference type="Pfam" id="PF20842">
    <property type="entry name" value="Rax2_2"/>
    <property type="match status" value="1"/>
</dbReference>
<dbReference type="Proteomes" id="UP000559027">
    <property type="component" value="Unassembled WGS sequence"/>
</dbReference>
<proteinExistence type="predicted"/>
<gene>
    <name evidence="7" type="ORF">D9756_007372</name>
</gene>
<feature type="compositionally biased region" description="Basic and acidic residues" evidence="3">
    <location>
        <begin position="1303"/>
        <end position="1315"/>
    </location>
</feature>
<dbReference type="SMART" id="SM00326">
    <property type="entry name" value="SH3"/>
    <property type="match status" value="1"/>
</dbReference>
<name>A0A8H5FWK7_9AGAR</name>
<evidence type="ECO:0000313" key="8">
    <source>
        <dbReference type="Proteomes" id="UP000559027"/>
    </source>
</evidence>
<evidence type="ECO:0000256" key="4">
    <source>
        <dbReference type="SAM" id="Phobius"/>
    </source>
</evidence>
<accession>A0A8H5FWK7</accession>
<feature type="chain" id="PRO_5034378113" description="SH3 domain-containing protein" evidence="5">
    <location>
        <begin position="21"/>
        <end position="1400"/>
    </location>
</feature>
<keyword evidence="4" id="KW-0472">Membrane</keyword>
<dbReference type="InterPro" id="IPR011043">
    <property type="entry name" value="Gal_Oxase/kelch_b-propeller"/>
</dbReference>
<dbReference type="InterPro" id="IPR024982">
    <property type="entry name" value="Rax2-like_C"/>
</dbReference>
<dbReference type="GO" id="GO:1902929">
    <property type="term" value="C:plasma membrane of growing cell tip"/>
    <property type="evidence" value="ECO:0007669"/>
    <property type="project" value="TreeGrafter"/>
</dbReference>
<evidence type="ECO:0000259" key="6">
    <source>
        <dbReference type="PROSITE" id="PS50002"/>
    </source>
</evidence>
<feature type="region of interest" description="Disordered" evidence="3">
    <location>
        <begin position="1297"/>
        <end position="1321"/>
    </location>
</feature>
<dbReference type="InterPro" id="IPR015915">
    <property type="entry name" value="Kelch-typ_b-propeller"/>
</dbReference>
<keyword evidence="4" id="KW-0812">Transmembrane</keyword>
<dbReference type="PANTHER" id="PTHR31778:SF2">
    <property type="entry name" value="BUD SITE SELECTION PROTEIN RAX2"/>
    <property type="match status" value="1"/>
</dbReference>
<comment type="caution">
    <text evidence="7">The sequence shown here is derived from an EMBL/GenBank/DDBJ whole genome shotgun (WGS) entry which is preliminary data.</text>
</comment>
<keyword evidence="8" id="KW-1185">Reference proteome</keyword>
<dbReference type="PROSITE" id="PS50002">
    <property type="entry name" value="SH3"/>
    <property type="match status" value="1"/>
</dbReference>
<evidence type="ECO:0000256" key="5">
    <source>
        <dbReference type="SAM" id="SignalP"/>
    </source>
</evidence>